<name>A0ABP3D5Z4_9PSEU</name>
<evidence type="ECO:0000256" key="3">
    <source>
        <dbReference type="ARBA" id="ARBA00022679"/>
    </source>
</evidence>
<feature type="region of interest" description="Disordered" evidence="7">
    <location>
        <begin position="139"/>
        <end position="164"/>
    </location>
</feature>
<dbReference type="EMBL" id="BAAABU010000004">
    <property type="protein sequence ID" value="GAA0224292.1"/>
    <property type="molecule type" value="Genomic_DNA"/>
</dbReference>
<gene>
    <name evidence="10" type="ORF">GCM10010492_23070</name>
</gene>
<evidence type="ECO:0000256" key="6">
    <source>
        <dbReference type="ARBA" id="ARBA00022841"/>
    </source>
</evidence>
<keyword evidence="8" id="KW-0472">Membrane</keyword>
<dbReference type="InterPro" id="IPR031811">
    <property type="entry name" value="ALGX/ALGJ_SGNH-like"/>
</dbReference>
<evidence type="ECO:0000256" key="5">
    <source>
        <dbReference type="ARBA" id="ARBA00022764"/>
    </source>
</evidence>
<dbReference type="Pfam" id="PF16822">
    <property type="entry name" value="ALGX"/>
    <property type="match status" value="1"/>
</dbReference>
<evidence type="ECO:0000256" key="4">
    <source>
        <dbReference type="ARBA" id="ARBA00022729"/>
    </source>
</evidence>
<sequence>MTRAAPHRFRLIPERGPTTLSEVSTDRAESPTQQARALPALPESFLPVEHALYRPRHSARQRTARYAAVLYFFLPLAMLAVGLRPAEFENRKLAEFPSITDGWGFFTGLEKWASDHLPLRDRAVAAADGISRGLFGEAPQFERPQGPVGPVQTTPPKDPSLDRPDPTAFVQVIEGKDDWLYLGTDIRVACEPTVPTEEMYARLGRLKQAVEASGRRFILAIAPNKSTMVPEYLPSRYFGKDCAPVGRDAFWNTVVSKTGALDLRPALKKAAEEKGGPVYPKYDSHWTHDGSVVMAKAVAEAIDPGVTRTWEVSQVETHERDGDLAALIGRKASDRVPEYRLEPDGEQTRSLENGVTDRDPRHFTQDQITGVTKAKVAFVGDSFGYYSVPYVAAAFTDLRLQHADGAVKDPAAMGRMLAESDIIVIEAAERNLVGGMYPLLRPEAIDAIAAELAARPRR</sequence>
<evidence type="ECO:0000259" key="9">
    <source>
        <dbReference type="Pfam" id="PF16822"/>
    </source>
</evidence>
<keyword evidence="3" id="KW-0808">Transferase</keyword>
<feature type="transmembrane region" description="Helical" evidence="8">
    <location>
        <begin position="64"/>
        <end position="83"/>
    </location>
</feature>
<reference evidence="11" key="1">
    <citation type="journal article" date="2019" name="Int. J. Syst. Evol. Microbiol.">
        <title>The Global Catalogue of Microorganisms (GCM) 10K type strain sequencing project: providing services to taxonomists for standard genome sequencing and annotation.</title>
        <authorList>
            <consortium name="The Broad Institute Genomics Platform"/>
            <consortium name="The Broad Institute Genome Sequencing Center for Infectious Disease"/>
            <person name="Wu L."/>
            <person name="Ma J."/>
        </authorList>
    </citation>
    <scope>NUCLEOTIDE SEQUENCE [LARGE SCALE GENOMIC DNA]</scope>
    <source>
        <strain evidence="11">JCM 3380</strain>
    </source>
</reference>
<keyword evidence="6" id="KW-0016">Alginate biosynthesis</keyword>
<keyword evidence="8" id="KW-0812">Transmembrane</keyword>
<dbReference type="Proteomes" id="UP001500416">
    <property type="component" value="Unassembled WGS sequence"/>
</dbReference>
<evidence type="ECO:0000313" key="10">
    <source>
        <dbReference type="EMBL" id="GAA0224292.1"/>
    </source>
</evidence>
<organism evidence="10 11">
    <name type="scientific">Saccharothrix mutabilis subsp. mutabilis</name>
    <dbReference type="NCBI Taxonomy" id="66855"/>
    <lineage>
        <taxon>Bacteria</taxon>
        <taxon>Bacillati</taxon>
        <taxon>Actinomycetota</taxon>
        <taxon>Actinomycetes</taxon>
        <taxon>Pseudonocardiales</taxon>
        <taxon>Pseudonocardiaceae</taxon>
        <taxon>Saccharothrix</taxon>
    </lineage>
</organism>
<feature type="domain" description="AlgX/AlgJ SGNH hydrolase-like" evidence="9">
    <location>
        <begin position="172"/>
        <end position="385"/>
    </location>
</feature>
<evidence type="ECO:0000256" key="8">
    <source>
        <dbReference type="SAM" id="Phobius"/>
    </source>
</evidence>
<protein>
    <recommendedName>
        <fullName evidence="9">AlgX/AlgJ SGNH hydrolase-like domain-containing protein</fullName>
    </recommendedName>
</protein>
<comment type="caution">
    <text evidence="10">The sequence shown here is derived from an EMBL/GenBank/DDBJ whole genome shotgun (WGS) entry which is preliminary data.</text>
</comment>
<evidence type="ECO:0000256" key="7">
    <source>
        <dbReference type="SAM" id="MobiDB-lite"/>
    </source>
</evidence>
<accession>A0ABP3D5Z4</accession>
<keyword evidence="8" id="KW-1133">Transmembrane helix</keyword>
<keyword evidence="5" id="KW-0574">Periplasm</keyword>
<comment type="pathway">
    <text evidence="2">Glycan biosynthesis; alginate biosynthesis.</text>
</comment>
<evidence type="ECO:0000256" key="1">
    <source>
        <dbReference type="ARBA" id="ARBA00004418"/>
    </source>
</evidence>
<keyword evidence="11" id="KW-1185">Reference proteome</keyword>
<evidence type="ECO:0000256" key="2">
    <source>
        <dbReference type="ARBA" id="ARBA00005182"/>
    </source>
</evidence>
<proteinExistence type="predicted"/>
<evidence type="ECO:0000313" key="11">
    <source>
        <dbReference type="Proteomes" id="UP001500416"/>
    </source>
</evidence>
<keyword evidence="4" id="KW-0732">Signal</keyword>
<comment type="subcellular location">
    <subcellularLocation>
        <location evidence="1">Periplasm</location>
    </subcellularLocation>
</comment>